<dbReference type="GO" id="GO:0071555">
    <property type="term" value="P:cell wall organization"/>
    <property type="evidence" value="ECO:0007669"/>
    <property type="project" value="UniProtKB-KW"/>
</dbReference>
<dbReference type="GO" id="GO:0008932">
    <property type="term" value="F:lytic endotransglycosylase activity"/>
    <property type="evidence" value="ECO:0007669"/>
    <property type="project" value="UniProtKB-UniRule"/>
</dbReference>
<proteinExistence type="inferred from homology"/>
<evidence type="ECO:0000256" key="3">
    <source>
        <dbReference type="ARBA" id="ARBA00022989"/>
    </source>
</evidence>
<dbReference type="PANTHER" id="PTHR30518">
    <property type="entry name" value="ENDOLYTIC MUREIN TRANSGLYCOSYLASE"/>
    <property type="match status" value="1"/>
</dbReference>
<reference evidence="8 9" key="1">
    <citation type="submission" date="2019-06" db="EMBL/GenBank/DDBJ databases">
        <title>Saccharibacillus brassicae sp. nov., an endophytic bacterium isolated from Chinese cabbage seeds (Brassica pekinensis).</title>
        <authorList>
            <person name="Jiang L."/>
            <person name="Lee J."/>
            <person name="Kim S.W."/>
        </authorList>
    </citation>
    <scope>NUCLEOTIDE SEQUENCE [LARGE SCALE GENOMIC DNA]</scope>
    <source>
        <strain evidence="9">KCTC 43072 / ATSA2</strain>
    </source>
</reference>
<name>A0A4Y6UQY1_SACBS</name>
<dbReference type="CDD" id="cd08010">
    <property type="entry name" value="MltG_like"/>
    <property type="match status" value="1"/>
</dbReference>
<evidence type="ECO:0000256" key="6">
    <source>
        <dbReference type="ARBA" id="ARBA00023316"/>
    </source>
</evidence>
<evidence type="ECO:0000256" key="4">
    <source>
        <dbReference type="ARBA" id="ARBA00023136"/>
    </source>
</evidence>
<evidence type="ECO:0000256" key="1">
    <source>
        <dbReference type="ARBA" id="ARBA00022475"/>
    </source>
</evidence>
<dbReference type="GO" id="GO:0005886">
    <property type="term" value="C:plasma membrane"/>
    <property type="evidence" value="ECO:0007669"/>
    <property type="project" value="UniProtKB-UniRule"/>
</dbReference>
<feature type="site" description="Important for catalytic activity" evidence="7">
    <location>
        <position position="239"/>
    </location>
</feature>
<evidence type="ECO:0000313" key="9">
    <source>
        <dbReference type="Proteomes" id="UP000316968"/>
    </source>
</evidence>
<keyword evidence="3 7" id="KW-1133">Transmembrane helix</keyword>
<dbReference type="AlphaFoldDB" id="A0A4Y6UQY1"/>
<dbReference type="Gene3D" id="3.30.1490.480">
    <property type="entry name" value="Endolytic murein transglycosylase"/>
    <property type="match status" value="2"/>
</dbReference>
<comment type="similarity">
    <text evidence="7">Belongs to the transglycosylase MltG family.</text>
</comment>
<dbReference type="HAMAP" id="MF_02065">
    <property type="entry name" value="MltG"/>
    <property type="match status" value="1"/>
</dbReference>
<keyword evidence="9" id="KW-1185">Reference proteome</keyword>
<protein>
    <recommendedName>
        <fullName evidence="7">Endolytic murein transglycosylase</fullName>
        <ecNumber evidence="7">4.2.2.29</ecNumber>
    </recommendedName>
    <alternativeName>
        <fullName evidence="7">Peptidoglycan lytic transglycosylase</fullName>
    </alternativeName>
    <alternativeName>
        <fullName evidence="7">Peptidoglycan polymerization terminase</fullName>
    </alternativeName>
</protein>
<evidence type="ECO:0000256" key="5">
    <source>
        <dbReference type="ARBA" id="ARBA00023239"/>
    </source>
</evidence>
<dbReference type="EMBL" id="CP041217">
    <property type="protein sequence ID" value="QDH20042.1"/>
    <property type="molecule type" value="Genomic_DNA"/>
</dbReference>
<dbReference type="EC" id="4.2.2.29" evidence="7"/>
<comment type="function">
    <text evidence="7">Functions as a peptidoglycan terminase that cleaves nascent peptidoglycan strands endolytically to terminate their elongation.</text>
</comment>
<dbReference type="OrthoDB" id="9814591at2"/>
<comment type="catalytic activity">
    <reaction evidence="7">
        <text>a peptidoglycan chain = a peptidoglycan chain with N-acetyl-1,6-anhydromuramyl-[peptide] at the reducing end + a peptidoglycan chain with N-acetylglucosamine at the non-reducing end.</text>
        <dbReference type="EC" id="4.2.2.29"/>
    </reaction>
</comment>
<gene>
    <name evidence="7 8" type="primary">mltG</name>
    <name evidence="8" type="ORF">FFV09_03690</name>
</gene>
<dbReference type="InterPro" id="IPR003770">
    <property type="entry name" value="MLTG-like"/>
</dbReference>
<evidence type="ECO:0000256" key="2">
    <source>
        <dbReference type="ARBA" id="ARBA00022692"/>
    </source>
</evidence>
<keyword evidence="5 7" id="KW-0456">Lyase</keyword>
<sequence length="358" mass="39386">MCAVVIQKRKRSKAPLVLLLIVLLLIASISTFVYASMRPVASSDEPVTFEVAEGSGRAEIADRLQEQGLIRSALLYKVYLKMEKEGGAFKAGTYRLLPGSDYAAVTAALNGTGEVEREAVVKVTIPEGLTIKQIADRLNELGGWDAKTVRQLAREPQKFADDLPAGIPAEAGITYPLEGYLFPDTYEFAASATEEDVVRRLVQETKRKLESIPNFDALLKERGLSVHELLTLSSLVEREAVVDSERPIIAGVIYNRLNDPMKLQIDATVQYALGKQKDRLLYSDLEIDSPYNTYKYDGLPPGPIAAPSLKSIEAALQPEKTDYFFYVTKKDGSGEHLFAETFAQHEQNIEASKAGGTP</sequence>
<keyword evidence="4 7" id="KW-0472">Membrane</keyword>
<keyword evidence="2 7" id="KW-0812">Transmembrane</keyword>
<keyword evidence="6 7" id="KW-0961">Cell wall biogenesis/degradation</keyword>
<evidence type="ECO:0000256" key="7">
    <source>
        <dbReference type="HAMAP-Rule" id="MF_02065"/>
    </source>
</evidence>
<dbReference type="KEGG" id="saca:FFV09_03690"/>
<dbReference type="Proteomes" id="UP000316968">
    <property type="component" value="Chromosome"/>
</dbReference>
<dbReference type="NCBIfam" id="TIGR00247">
    <property type="entry name" value="endolytic transglycosylase MltG"/>
    <property type="match status" value="1"/>
</dbReference>
<dbReference type="PANTHER" id="PTHR30518:SF2">
    <property type="entry name" value="ENDOLYTIC MUREIN TRANSGLYCOSYLASE"/>
    <property type="match status" value="1"/>
</dbReference>
<dbReference type="Pfam" id="PF02618">
    <property type="entry name" value="YceG"/>
    <property type="match status" value="1"/>
</dbReference>
<dbReference type="GO" id="GO:0009252">
    <property type="term" value="P:peptidoglycan biosynthetic process"/>
    <property type="evidence" value="ECO:0007669"/>
    <property type="project" value="UniProtKB-UniRule"/>
</dbReference>
<accession>A0A4Y6UQY1</accession>
<organism evidence="8 9">
    <name type="scientific">Saccharibacillus brassicae</name>
    <dbReference type="NCBI Taxonomy" id="2583377"/>
    <lineage>
        <taxon>Bacteria</taxon>
        <taxon>Bacillati</taxon>
        <taxon>Bacillota</taxon>
        <taxon>Bacilli</taxon>
        <taxon>Bacillales</taxon>
        <taxon>Paenibacillaceae</taxon>
        <taxon>Saccharibacillus</taxon>
    </lineage>
</organism>
<keyword evidence="1 7" id="KW-1003">Cell membrane</keyword>
<evidence type="ECO:0000313" key="8">
    <source>
        <dbReference type="EMBL" id="QDH20042.1"/>
    </source>
</evidence>